<accession>A0A8T0I4L6</accession>
<dbReference type="SMART" id="SM00256">
    <property type="entry name" value="FBOX"/>
    <property type="match status" value="1"/>
</dbReference>
<protein>
    <recommendedName>
        <fullName evidence="1">F-box domain-containing protein</fullName>
    </recommendedName>
</protein>
<evidence type="ECO:0000259" key="1">
    <source>
        <dbReference type="PROSITE" id="PS50181"/>
    </source>
</evidence>
<feature type="domain" description="F-box" evidence="1">
    <location>
        <begin position="12"/>
        <end position="49"/>
    </location>
</feature>
<organism evidence="2 3">
    <name type="scientific">Ceratodon purpureus</name>
    <name type="common">Fire moss</name>
    <name type="synonym">Dicranum purpureum</name>
    <dbReference type="NCBI Taxonomy" id="3225"/>
    <lineage>
        <taxon>Eukaryota</taxon>
        <taxon>Viridiplantae</taxon>
        <taxon>Streptophyta</taxon>
        <taxon>Embryophyta</taxon>
        <taxon>Bryophyta</taxon>
        <taxon>Bryophytina</taxon>
        <taxon>Bryopsida</taxon>
        <taxon>Dicranidae</taxon>
        <taxon>Pseudoditrichales</taxon>
        <taxon>Ditrichaceae</taxon>
        <taxon>Ceratodon</taxon>
    </lineage>
</organism>
<dbReference type="PANTHER" id="PTHR46301">
    <property type="entry name" value="F-BOX/KELCH-REPEAT PROTEIN"/>
    <property type="match status" value="1"/>
</dbReference>
<dbReference type="InterPro" id="IPR001810">
    <property type="entry name" value="F-box_dom"/>
</dbReference>
<dbReference type="CDD" id="cd09917">
    <property type="entry name" value="F-box_SF"/>
    <property type="match status" value="1"/>
</dbReference>
<name>A0A8T0I4L6_CERPU</name>
<keyword evidence="3" id="KW-1185">Reference proteome</keyword>
<gene>
    <name evidence="2" type="ORF">KC19_4G023100</name>
</gene>
<dbReference type="PROSITE" id="PS50181">
    <property type="entry name" value="FBOX"/>
    <property type="match status" value="1"/>
</dbReference>
<dbReference type="EMBL" id="CM026424">
    <property type="protein sequence ID" value="KAG0578444.1"/>
    <property type="molecule type" value="Genomic_DNA"/>
</dbReference>
<dbReference type="AlphaFoldDB" id="A0A8T0I4L6"/>
<dbReference type="Gene3D" id="1.20.1280.50">
    <property type="match status" value="1"/>
</dbReference>
<proteinExistence type="predicted"/>
<dbReference type="SUPFAM" id="SSF81383">
    <property type="entry name" value="F-box domain"/>
    <property type="match status" value="1"/>
</dbReference>
<dbReference type="InterPro" id="IPR036047">
    <property type="entry name" value="F-box-like_dom_sf"/>
</dbReference>
<sequence>MAMVYKRRSVDARLWQQMPFELVERVLSFLGPPDLCRCRPVCRRWDYLICTPRFGALARGHPGYIVVLEQDIWEDTGENIAMELYDEPQLIIFRDHLDLHSV</sequence>
<evidence type="ECO:0000313" key="2">
    <source>
        <dbReference type="EMBL" id="KAG0578444.1"/>
    </source>
</evidence>
<comment type="caution">
    <text evidence="2">The sequence shown here is derived from an EMBL/GenBank/DDBJ whole genome shotgun (WGS) entry which is preliminary data.</text>
</comment>
<reference evidence="2" key="1">
    <citation type="submission" date="2020-06" db="EMBL/GenBank/DDBJ databases">
        <title>WGS assembly of Ceratodon purpureus strain R40.</title>
        <authorList>
            <person name="Carey S.B."/>
            <person name="Jenkins J."/>
            <person name="Shu S."/>
            <person name="Lovell J.T."/>
            <person name="Sreedasyam A."/>
            <person name="Maumus F."/>
            <person name="Tiley G.P."/>
            <person name="Fernandez-Pozo N."/>
            <person name="Barry K."/>
            <person name="Chen C."/>
            <person name="Wang M."/>
            <person name="Lipzen A."/>
            <person name="Daum C."/>
            <person name="Saski C.A."/>
            <person name="Payton A.C."/>
            <person name="Mcbreen J.C."/>
            <person name="Conrad R.E."/>
            <person name="Kollar L.M."/>
            <person name="Olsson S."/>
            <person name="Huttunen S."/>
            <person name="Landis J.B."/>
            <person name="Wickett N.J."/>
            <person name="Johnson M.G."/>
            <person name="Rensing S.A."/>
            <person name="Grimwood J."/>
            <person name="Schmutz J."/>
            <person name="Mcdaniel S.F."/>
        </authorList>
    </citation>
    <scope>NUCLEOTIDE SEQUENCE</scope>
    <source>
        <strain evidence="2">R40</strain>
    </source>
</reference>
<evidence type="ECO:0000313" key="3">
    <source>
        <dbReference type="Proteomes" id="UP000822688"/>
    </source>
</evidence>
<dbReference type="Proteomes" id="UP000822688">
    <property type="component" value="Chromosome 4"/>
</dbReference>
<dbReference type="Pfam" id="PF12937">
    <property type="entry name" value="F-box-like"/>
    <property type="match status" value="1"/>
</dbReference>
<dbReference type="PANTHER" id="PTHR46301:SF77">
    <property type="entry name" value="F-BOX ONLY PROTEIN 6"/>
    <property type="match status" value="1"/>
</dbReference>